<feature type="transmembrane region" description="Helical" evidence="4">
    <location>
        <begin position="194"/>
        <end position="211"/>
    </location>
</feature>
<dbReference type="InterPro" id="IPR009057">
    <property type="entry name" value="Homeodomain-like_sf"/>
</dbReference>
<keyword evidence="1" id="KW-0805">Transcription regulation</keyword>
<dbReference type="InterPro" id="IPR020449">
    <property type="entry name" value="Tscrpt_reg_AraC-type_HTH"/>
</dbReference>
<evidence type="ECO:0000256" key="4">
    <source>
        <dbReference type="SAM" id="Phobius"/>
    </source>
</evidence>
<dbReference type="PANTHER" id="PTHR43280">
    <property type="entry name" value="ARAC-FAMILY TRANSCRIPTIONAL REGULATOR"/>
    <property type="match status" value="1"/>
</dbReference>
<dbReference type="InterPro" id="IPR018060">
    <property type="entry name" value="HTH_AraC"/>
</dbReference>
<dbReference type="InterPro" id="IPR018062">
    <property type="entry name" value="HTH_AraC-typ_CS"/>
</dbReference>
<dbReference type="Gene3D" id="1.10.10.60">
    <property type="entry name" value="Homeodomain-like"/>
    <property type="match status" value="1"/>
</dbReference>
<dbReference type="PROSITE" id="PS00041">
    <property type="entry name" value="HTH_ARAC_FAMILY_1"/>
    <property type="match status" value="1"/>
</dbReference>
<keyword evidence="2" id="KW-0238">DNA-binding</keyword>
<accession>K6YMG6</accession>
<comment type="caution">
    <text evidence="6">The sequence shown here is derived from an EMBL/GenBank/DDBJ whole genome shotgun (WGS) entry which is preliminary data.</text>
</comment>
<name>K6YMG6_9ALTE</name>
<dbReference type="PANTHER" id="PTHR43280:SF29">
    <property type="entry name" value="ARAC-FAMILY TRANSCRIPTIONAL REGULATOR"/>
    <property type="match status" value="1"/>
</dbReference>
<evidence type="ECO:0000313" key="6">
    <source>
        <dbReference type="EMBL" id="GAC19357.1"/>
    </source>
</evidence>
<dbReference type="GO" id="GO:0043565">
    <property type="term" value="F:sequence-specific DNA binding"/>
    <property type="evidence" value="ECO:0007669"/>
    <property type="project" value="InterPro"/>
</dbReference>
<evidence type="ECO:0000259" key="5">
    <source>
        <dbReference type="PROSITE" id="PS01124"/>
    </source>
</evidence>
<dbReference type="AlphaFoldDB" id="K6YMG6"/>
<sequence>MSVFFAHFAFAQMALCFILLLPLLKKSLSIKMFALLMLCGCGYLLSDLFGPLNKMSIVWWAGYLSGNSLPGVFWLVSLSVFSDREELKGWHFYVASMTLLIPTISTLIQLGFNFDLRQFTAFYGLATYGALGLELVLIGHALVVVIKNWQADLVQERRYMRGSVIGLIACYLVVVIVVEQLFNLQWSWLNMVKYVLLTMLTIAVNLLLFSLKEGTLFDPPVKKPQNILHKKAHSPELNRVLECMLNEKLYRQEGITISVFSRHLGIHEYKLRQIINGELNYRNFNDFLNFYRIQEVTENLSQSAHQQLPVLTLALDSGFRSLSSFNKAFKNKHGITPTEYRNQQALTN</sequence>
<dbReference type="Pfam" id="PF12833">
    <property type="entry name" value="HTH_18"/>
    <property type="match status" value="1"/>
</dbReference>
<reference evidence="6 7" key="1">
    <citation type="journal article" date="2017" name="Antonie Van Leeuwenhoek">
        <title>Rhizobium rhizosphaerae sp. nov., a novel species isolated from rice rhizosphere.</title>
        <authorList>
            <person name="Zhao J.J."/>
            <person name="Zhang J."/>
            <person name="Zhang R.J."/>
            <person name="Zhang C.W."/>
            <person name="Yin H.Q."/>
            <person name="Zhang X.X."/>
        </authorList>
    </citation>
    <scope>NUCLEOTIDE SEQUENCE [LARGE SCALE GENOMIC DNA]</scope>
    <source>
        <strain evidence="6 7">BSs20135</strain>
    </source>
</reference>
<proteinExistence type="predicted"/>
<dbReference type="STRING" id="493475.GARC_2391"/>
<keyword evidence="4" id="KW-0812">Transmembrane</keyword>
<dbReference type="RefSeq" id="WP_007620087.1">
    <property type="nucleotide sequence ID" value="NZ_BAEO01000029.1"/>
</dbReference>
<feature type="transmembrane region" description="Helical" evidence="4">
    <location>
        <begin position="57"/>
        <end position="78"/>
    </location>
</feature>
<dbReference type="SUPFAM" id="SSF46689">
    <property type="entry name" value="Homeodomain-like"/>
    <property type="match status" value="1"/>
</dbReference>
<dbReference type="PRINTS" id="PR00032">
    <property type="entry name" value="HTHARAC"/>
</dbReference>
<protein>
    <recommendedName>
        <fullName evidence="5">HTH araC/xylS-type domain-containing protein</fullName>
    </recommendedName>
</protein>
<organism evidence="6 7">
    <name type="scientific">Paraglaciecola arctica BSs20135</name>
    <dbReference type="NCBI Taxonomy" id="493475"/>
    <lineage>
        <taxon>Bacteria</taxon>
        <taxon>Pseudomonadati</taxon>
        <taxon>Pseudomonadota</taxon>
        <taxon>Gammaproteobacteria</taxon>
        <taxon>Alteromonadales</taxon>
        <taxon>Alteromonadaceae</taxon>
        <taxon>Paraglaciecola</taxon>
    </lineage>
</organism>
<evidence type="ECO:0000313" key="7">
    <source>
        <dbReference type="Proteomes" id="UP000006327"/>
    </source>
</evidence>
<keyword evidence="4" id="KW-1133">Transmembrane helix</keyword>
<gene>
    <name evidence="6" type="ORF">GARC_2391</name>
</gene>
<feature type="transmembrane region" description="Helical" evidence="4">
    <location>
        <begin position="33"/>
        <end position="51"/>
    </location>
</feature>
<dbReference type="Proteomes" id="UP000006327">
    <property type="component" value="Unassembled WGS sequence"/>
</dbReference>
<dbReference type="GO" id="GO:0003700">
    <property type="term" value="F:DNA-binding transcription factor activity"/>
    <property type="evidence" value="ECO:0007669"/>
    <property type="project" value="InterPro"/>
</dbReference>
<feature type="transmembrane region" description="Helical" evidence="4">
    <location>
        <begin position="122"/>
        <end position="146"/>
    </location>
</feature>
<feature type="transmembrane region" description="Helical" evidence="4">
    <location>
        <begin position="90"/>
        <end position="110"/>
    </location>
</feature>
<feature type="transmembrane region" description="Helical" evidence="4">
    <location>
        <begin position="158"/>
        <end position="182"/>
    </location>
</feature>
<dbReference type="OrthoDB" id="345413at2"/>
<feature type="domain" description="HTH araC/xylS-type" evidence="5">
    <location>
        <begin position="239"/>
        <end position="343"/>
    </location>
</feature>
<keyword evidence="3" id="KW-0804">Transcription</keyword>
<evidence type="ECO:0000256" key="1">
    <source>
        <dbReference type="ARBA" id="ARBA00023015"/>
    </source>
</evidence>
<evidence type="ECO:0000256" key="2">
    <source>
        <dbReference type="ARBA" id="ARBA00023125"/>
    </source>
</evidence>
<dbReference type="PROSITE" id="PS01124">
    <property type="entry name" value="HTH_ARAC_FAMILY_2"/>
    <property type="match status" value="1"/>
</dbReference>
<evidence type="ECO:0000256" key="3">
    <source>
        <dbReference type="ARBA" id="ARBA00023163"/>
    </source>
</evidence>
<dbReference type="SMART" id="SM00342">
    <property type="entry name" value="HTH_ARAC"/>
    <property type="match status" value="1"/>
</dbReference>
<feature type="transmembrane region" description="Helical" evidence="4">
    <location>
        <begin position="6"/>
        <end position="24"/>
    </location>
</feature>
<dbReference type="eggNOG" id="COG2207">
    <property type="taxonomic scope" value="Bacteria"/>
</dbReference>
<keyword evidence="7" id="KW-1185">Reference proteome</keyword>
<dbReference type="EMBL" id="BAEO01000029">
    <property type="protein sequence ID" value="GAC19357.1"/>
    <property type="molecule type" value="Genomic_DNA"/>
</dbReference>
<keyword evidence="4" id="KW-0472">Membrane</keyword>